<gene>
    <name evidence="3" type="primary">yidD</name>
    <name evidence="3" type="ORF">F1193_00790</name>
</gene>
<organism evidence="3 4">
    <name type="scientific">Blastochloris sulfoviridis</name>
    <dbReference type="NCBI Taxonomy" id="50712"/>
    <lineage>
        <taxon>Bacteria</taxon>
        <taxon>Pseudomonadati</taxon>
        <taxon>Pseudomonadota</taxon>
        <taxon>Alphaproteobacteria</taxon>
        <taxon>Hyphomicrobiales</taxon>
        <taxon>Blastochloridaceae</taxon>
        <taxon>Blastochloris</taxon>
    </lineage>
</organism>
<dbReference type="EMBL" id="VWPL01000001">
    <property type="protein sequence ID" value="KAA5603709.1"/>
    <property type="molecule type" value="Genomic_DNA"/>
</dbReference>
<dbReference type="NCBIfam" id="TIGR00278">
    <property type="entry name" value="membrane protein insertion efficiency factor YidD"/>
    <property type="match status" value="1"/>
</dbReference>
<evidence type="ECO:0000313" key="3">
    <source>
        <dbReference type="EMBL" id="KAA5603709.1"/>
    </source>
</evidence>
<dbReference type="InterPro" id="IPR002696">
    <property type="entry name" value="Membr_insert_effic_factor_YidD"/>
</dbReference>
<dbReference type="PANTHER" id="PTHR33383:SF1">
    <property type="entry name" value="MEMBRANE PROTEIN INSERTION EFFICIENCY FACTOR-RELATED"/>
    <property type="match status" value="1"/>
</dbReference>
<sequence>MPALAARGLIRTYQLSFSMLAGRGCRHLPTCSSYMDEAIARHGLWAGGWMGFARLCRCTPLGTSGLDFVCERVPDKARWYVPWRYGLWRSTNPGPEPEGSLLEGIDLDRAAER</sequence>
<keyword evidence="1" id="KW-1003">Cell membrane</keyword>
<dbReference type="HAMAP" id="MF_00386">
    <property type="entry name" value="UPF0161_YidD"/>
    <property type="match status" value="1"/>
</dbReference>
<accession>A0A5M6I7K2</accession>
<proteinExistence type="inferred from homology"/>
<keyword evidence="4" id="KW-1185">Reference proteome</keyword>
<reference evidence="3 4" key="1">
    <citation type="submission" date="2019-09" db="EMBL/GenBank/DDBJ databases">
        <title>Draft Whole-Genome sequence of Blastochloris sulfoviridis DSM 729.</title>
        <authorList>
            <person name="Meyer T.E."/>
            <person name="Kyndt J.A."/>
        </authorList>
    </citation>
    <scope>NUCLEOTIDE SEQUENCE [LARGE SCALE GENOMIC DNA]</scope>
    <source>
        <strain evidence="3 4">DSM 729</strain>
    </source>
</reference>
<dbReference type="SMART" id="SM01234">
    <property type="entry name" value="Haemolytic"/>
    <property type="match status" value="1"/>
</dbReference>
<dbReference type="AlphaFoldDB" id="A0A5M6I7K2"/>
<dbReference type="PANTHER" id="PTHR33383">
    <property type="entry name" value="MEMBRANE PROTEIN INSERTION EFFICIENCY FACTOR-RELATED"/>
    <property type="match status" value="1"/>
</dbReference>
<comment type="subcellular location">
    <subcellularLocation>
        <location evidence="1">Cell membrane</location>
        <topology evidence="1">Peripheral membrane protein</topology>
        <orientation evidence="1">Cytoplasmic side</orientation>
    </subcellularLocation>
</comment>
<comment type="similarity">
    <text evidence="1">Belongs to the UPF0161 family.</text>
</comment>
<evidence type="ECO:0000256" key="1">
    <source>
        <dbReference type="HAMAP-Rule" id="MF_00386"/>
    </source>
</evidence>
<protein>
    <recommendedName>
        <fullName evidence="1">Putative membrane protein insertion efficiency factor</fullName>
    </recommendedName>
</protein>
<dbReference type="Proteomes" id="UP000323886">
    <property type="component" value="Unassembled WGS sequence"/>
</dbReference>
<comment type="caution">
    <text evidence="3">The sequence shown here is derived from an EMBL/GenBank/DDBJ whole genome shotgun (WGS) entry which is preliminary data.</text>
</comment>
<comment type="function">
    <text evidence="1">Could be involved in insertion of integral membrane proteins into the membrane.</text>
</comment>
<dbReference type="OrthoDB" id="9801753at2"/>
<evidence type="ECO:0000256" key="2">
    <source>
        <dbReference type="SAM" id="MobiDB-lite"/>
    </source>
</evidence>
<keyword evidence="1" id="KW-0472">Membrane</keyword>
<feature type="region of interest" description="Disordered" evidence="2">
    <location>
        <begin position="89"/>
        <end position="113"/>
    </location>
</feature>
<dbReference type="Pfam" id="PF01809">
    <property type="entry name" value="YidD"/>
    <property type="match status" value="1"/>
</dbReference>
<name>A0A5M6I7K2_9HYPH</name>
<dbReference type="GO" id="GO:0005886">
    <property type="term" value="C:plasma membrane"/>
    <property type="evidence" value="ECO:0007669"/>
    <property type="project" value="UniProtKB-SubCell"/>
</dbReference>
<evidence type="ECO:0000313" key="4">
    <source>
        <dbReference type="Proteomes" id="UP000323886"/>
    </source>
</evidence>